<sequence>MPEHHRCPGRRFIFSSRVWWGASCRNRPPTRGLKPRLPQPALARIALAIAGLSARSDVTSIT</sequence>
<protein>
    <submittedName>
        <fullName evidence="1">Uncharacterized protein</fullName>
    </submittedName>
</protein>
<name>A0A833J6Q9_9HYPH</name>
<dbReference type="AlphaFoldDB" id="A0A833J6Q9"/>
<dbReference type="Proteomes" id="UP000469949">
    <property type="component" value="Unassembled WGS sequence"/>
</dbReference>
<evidence type="ECO:0000313" key="1">
    <source>
        <dbReference type="EMBL" id="KAB7785254.1"/>
    </source>
</evidence>
<dbReference type="EMBL" id="WEKV01000010">
    <property type="protein sequence ID" value="KAB7785254.1"/>
    <property type="molecule type" value="Genomic_DNA"/>
</dbReference>
<accession>A0A833J6Q9</accession>
<comment type="caution">
    <text evidence="1">The sequence shown here is derived from an EMBL/GenBank/DDBJ whole genome shotgun (WGS) entry which is preliminary data.</text>
</comment>
<gene>
    <name evidence="1" type="ORF">F8B43_3287</name>
</gene>
<evidence type="ECO:0000313" key="2">
    <source>
        <dbReference type="Proteomes" id="UP000469949"/>
    </source>
</evidence>
<proteinExistence type="predicted"/>
<organism evidence="1 2">
    <name type="scientific">Methylorubrum populi</name>
    <dbReference type="NCBI Taxonomy" id="223967"/>
    <lineage>
        <taxon>Bacteria</taxon>
        <taxon>Pseudomonadati</taxon>
        <taxon>Pseudomonadota</taxon>
        <taxon>Alphaproteobacteria</taxon>
        <taxon>Hyphomicrobiales</taxon>
        <taxon>Methylobacteriaceae</taxon>
        <taxon>Methylorubrum</taxon>
    </lineage>
</organism>
<reference evidence="1 2" key="1">
    <citation type="submission" date="2019-10" db="EMBL/GenBank/DDBJ databases">
        <title>Draft Genome Sequence of the Caffeine Degrading Methylotroph Methylorubrum populi PINKEL.</title>
        <authorList>
            <person name="Dawson S.C."/>
            <person name="Zhang X."/>
            <person name="Wright M.E."/>
            <person name="Sharma G."/>
            <person name="Langner J.T."/>
            <person name="Ditty J.L."/>
            <person name="Subuyuj G.A."/>
        </authorList>
    </citation>
    <scope>NUCLEOTIDE SEQUENCE [LARGE SCALE GENOMIC DNA]</scope>
    <source>
        <strain evidence="1 2">Pinkel</strain>
    </source>
</reference>